<evidence type="ECO:0000256" key="2">
    <source>
        <dbReference type="SAM" id="MobiDB-lite"/>
    </source>
</evidence>
<sequence>MLPESPQTPSPADALPAPASDKALAAEAIEHQAEITAREPQQIVDLMTEGDVGKRLDVIMADGEGVIVVEELRAQDRLRGLDAESAKHHKKGEGLGVYRPLVTKKDGKLAVLPQTSKKAEKAQGDLNALQKRKTATQRRREEVIRLKAKNPETFQLYDLLERAITGFEADAQTASSEPARAVALEQAEDARLRQEKLTGAKRLVELDTQLRTLAAELGQSGEAAGREVGRYEDWRKEEAKMQPGEVRWMEVQEAAQHVEELVSTREFLDEYRTEYVDKSAEIAAAKARAEAKRADAQAHLTAGPDEDGIVSGTRARVMAKIFKPVLVNAERVIAATTHEQELVTNPALLADMDGCPTGLRWALRVLTGQEPPRVDDEANPLVTSEDASNLRIAAALLGPAARDSYTVSQVIREAILASTEIRLSEAGEAPVEPAVESMVVSPYTVDHDSGTLSDEEVAGLSSDMVALLKPHQRAELAFRLRPEQVATLPTGNETIHVIINCVLPAVIKAYTEQNFTQRTAFSAHDILVTILPKVILGFPDEPKRSLKADEMVAVDEAIANIASQQAAAEGQELDHNPKTPQNEALVSLIKKG</sequence>
<feature type="coiled-coil region" evidence="1">
    <location>
        <begin position="112"/>
        <end position="146"/>
    </location>
</feature>
<protein>
    <submittedName>
        <fullName evidence="3">Uncharacterized protein</fullName>
    </submittedName>
</protein>
<evidence type="ECO:0000313" key="3">
    <source>
        <dbReference type="EMBL" id="PIR07724.1"/>
    </source>
</evidence>
<comment type="caution">
    <text evidence="3">The sequence shown here is derived from an EMBL/GenBank/DDBJ whole genome shotgun (WGS) entry which is preliminary data.</text>
</comment>
<dbReference type="AlphaFoldDB" id="A0A2H0NFT4"/>
<evidence type="ECO:0000256" key="1">
    <source>
        <dbReference type="SAM" id="Coils"/>
    </source>
</evidence>
<accession>A0A2H0NFT4</accession>
<gene>
    <name evidence="3" type="ORF">COV53_06745</name>
</gene>
<feature type="region of interest" description="Disordered" evidence="2">
    <location>
        <begin position="1"/>
        <end position="21"/>
    </location>
</feature>
<name>A0A2H0NFT4_9BACT</name>
<feature type="compositionally biased region" description="Low complexity" evidence="2">
    <location>
        <begin position="10"/>
        <end position="21"/>
    </location>
</feature>
<feature type="region of interest" description="Disordered" evidence="2">
    <location>
        <begin position="565"/>
        <end position="584"/>
    </location>
</feature>
<organism evidence="3 4">
    <name type="scientific">Candidatus Gottesmanbacteria bacterium CG11_big_fil_rev_8_21_14_0_20_37_11</name>
    <dbReference type="NCBI Taxonomy" id="1974575"/>
    <lineage>
        <taxon>Bacteria</taxon>
        <taxon>Candidatus Gottesmaniibacteriota</taxon>
    </lineage>
</organism>
<dbReference type="EMBL" id="PCWS01000147">
    <property type="protein sequence ID" value="PIR07724.1"/>
    <property type="molecule type" value="Genomic_DNA"/>
</dbReference>
<reference evidence="3 4" key="1">
    <citation type="submission" date="2017-09" db="EMBL/GenBank/DDBJ databases">
        <title>Depth-based differentiation of microbial function through sediment-hosted aquifers and enrichment of novel symbionts in the deep terrestrial subsurface.</title>
        <authorList>
            <person name="Probst A.J."/>
            <person name="Ladd B."/>
            <person name="Jarett J.K."/>
            <person name="Geller-Mcgrath D.E."/>
            <person name="Sieber C.M."/>
            <person name="Emerson J.B."/>
            <person name="Anantharaman K."/>
            <person name="Thomas B.C."/>
            <person name="Malmstrom R."/>
            <person name="Stieglmeier M."/>
            <person name="Klingl A."/>
            <person name="Woyke T."/>
            <person name="Ryan C.M."/>
            <person name="Banfield J.F."/>
        </authorList>
    </citation>
    <scope>NUCLEOTIDE SEQUENCE [LARGE SCALE GENOMIC DNA]</scope>
    <source>
        <strain evidence="3">CG11_big_fil_rev_8_21_14_0_20_37_11</strain>
    </source>
</reference>
<keyword evidence="1" id="KW-0175">Coiled coil</keyword>
<dbReference type="Proteomes" id="UP000230707">
    <property type="component" value="Unassembled WGS sequence"/>
</dbReference>
<proteinExistence type="predicted"/>
<evidence type="ECO:0000313" key="4">
    <source>
        <dbReference type="Proteomes" id="UP000230707"/>
    </source>
</evidence>